<dbReference type="AlphaFoldDB" id="A0A1Q9ES12"/>
<dbReference type="Proteomes" id="UP000186817">
    <property type="component" value="Unassembled WGS sequence"/>
</dbReference>
<dbReference type="Pfam" id="PF03407">
    <property type="entry name" value="Nucleotid_trans"/>
    <property type="match status" value="1"/>
</dbReference>
<accession>A0A1Q9ES12</accession>
<sequence>MDLLRAYEPCEAVLKQQQLVLAIFRVSLQQRQMCNTMTWTAPKDTEKKEFARLVSKWHRRISERADMLLVLFIVLAQGSPAHGTWRDEAQDETRPTLQLPDYECHGAGQEARDVHEAVMLLLSAVELQGASPSNQKVWQGNASKFAKVPAVFEDICPFGWFLVRLSHWTSCVLAAWDHPSCKTFRSDPIRLTKLVLGAYGNHYGLQLHEELVVFWNTRWSHLLEYWVTAMQRLRNWQKPFAAAFDSTALRGIDCDDSSEVQDFAETDRTPLSPTWTVLRRRLEAAYHKGDENSQRISMHLTMFMWQDSIESHLEAQIKECPLGMLAVSLHRLVVYLRALSEQVPLQLSHVVQIFLKVEDAFPDLLPVLFETQWPLLTFLNMGAQIVQWRSRSGTGSYQTKPFTLDFFPTELLTSEAERKQLSSLATSGARLLGNIRQRLVAWPSDTYQKLLKALLRYLDADIHRPSSHHIVFMTTVYGQRYAKYLSGWLRRAAALGHLPRMLVFCLDAHAKEECDKAHLEPSFCIAGKQKTAANKFHMMAAIVNLGFDVLYLDFDVVLFKDPLPEILSHWDKAELLLTRDFGSECLNIGVVYAKAHADTAEFLQELIVWLWNHPYEFCQKAFAGMMGQEDIQCNDLFGDPVRAVPRWGFLESLNLFVTSTVYNGDVQGWTGDIDKIIIFHFLDSTGDVNHEFALKGGYVNLFDAFYDNPQLNLSDVDKPLYEQDHQIRALLMESRQLPPTRLWPCLNTDPASLPEWKKIQRNQILNRSELRPVEM</sequence>
<dbReference type="InterPro" id="IPR005069">
    <property type="entry name" value="Nucl-diP-sugar_transferase"/>
</dbReference>
<evidence type="ECO:0000313" key="3">
    <source>
        <dbReference type="Proteomes" id="UP000186817"/>
    </source>
</evidence>
<protein>
    <recommendedName>
        <fullName evidence="1">Nucleotide-diphospho-sugar transferase domain-containing protein</fullName>
    </recommendedName>
</protein>
<name>A0A1Q9ES12_SYMMI</name>
<feature type="domain" description="Nucleotide-diphospho-sugar transferase" evidence="1">
    <location>
        <begin position="497"/>
        <end position="627"/>
    </location>
</feature>
<reference evidence="2 3" key="1">
    <citation type="submission" date="2016-02" db="EMBL/GenBank/DDBJ databases">
        <title>Genome analysis of coral dinoflagellate symbionts highlights evolutionary adaptations to a symbiotic lifestyle.</title>
        <authorList>
            <person name="Aranda M."/>
            <person name="Li Y."/>
            <person name="Liew Y.J."/>
            <person name="Baumgarten S."/>
            <person name="Simakov O."/>
            <person name="Wilson M."/>
            <person name="Piel J."/>
            <person name="Ashoor H."/>
            <person name="Bougouffa S."/>
            <person name="Bajic V.B."/>
            <person name="Ryu T."/>
            <person name="Ravasi T."/>
            <person name="Bayer T."/>
            <person name="Micklem G."/>
            <person name="Kim H."/>
            <person name="Bhak J."/>
            <person name="Lajeunesse T.C."/>
            <person name="Voolstra C.R."/>
        </authorList>
    </citation>
    <scope>NUCLEOTIDE SEQUENCE [LARGE SCALE GENOMIC DNA]</scope>
    <source>
        <strain evidence="2 3">CCMP2467</strain>
    </source>
</reference>
<keyword evidence="3" id="KW-1185">Reference proteome</keyword>
<organism evidence="2 3">
    <name type="scientific">Symbiodinium microadriaticum</name>
    <name type="common">Dinoflagellate</name>
    <name type="synonym">Zooxanthella microadriatica</name>
    <dbReference type="NCBI Taxonomy" id="2951"/>
    <lineage>
        <taxon>Eukaryota</taxon>
        <taxon>Sar</taxon>
        <taxon>Alveolata</taxon>
        <taxon>Dinophyceae</taxon>
        <taxon>Suessiales</taxon>
        <taxon>Symbiodiniaceae</taxon>
        <taxon>Symbiodinium</taxon>
    </lineage>
</organism>
<gene>
    <name evidence="2" type="ORF">AK812_SmicGene6146</name>
</gene>
<evidence type="ECO:0000313" key="2">
    <source>
        <dbReference type="EMBL" id="OLQ10203.1"/>
    </source>
</evidence>
<comment type="caution">
    <text evidence="2">The sequence shown here is derived from an EMBL/GenBank/DDBJ whole genome shotgun (WGS) entry which is preliminary data.</text>
</comment>
<evidence type="ECO:0000259" key="1">
    <source>
        <dbReference type="Pfam" id="PF03407"/>
    </source>
</evidence>
<dbReference type="OrthoDB" id="406566at2759"/>
<proteinExistence type="predicted"/>
<dbReference type="EMBL" id="LSRX01000082">
    <property type="protein sequence ID" value="OLQ10203.1"/>
    <property type="molecule type" value="Genomic_DNA"/>
</dbReference>